<feature type="region of interest" description="Disordered" evidence="6">
    <location>
        <begin position="129"/>
        <end position="299"/>
    </location>
</feature>
<dbReference type="GO" id="GO:0042273">
    <property type="term" value="P:ribosomal large subunit biogenesis"/>
    <property type="evidence" value="ECO:0007669"/>
    <property type="project" value="TreeGrafter"/>
</dbReference>
<feature type="compositionally biased region" description="Basic residues" evidence="6">
    <location>
        <begin position="288"/>
        <end position="299"/>
    </location>
</feature>
<proteinExistence type="inferred from homology"/>
<dbReference type="eggNOG" id="KOG3080">
    <property type="taxonomic scope" value="Eukaryota"/>
</dbReference>
<comment type="similarity">
    <text evidence="2">Belongs to the EBP2 family.</text>
</comment>
<dbReference type="PANTHER" id="PTHR13028">
    <property type="entry name" value="RRNA PROCESSING PROTEIN EBNA1-BINDING PROTEIN-RELATED"/>
    <property type="match status" value="1"/>
</dbReference>
<dbReference type="Pfam" id="PF05890">
    <property type="entry name" value="Ebp2"/>
    <property type="match status" value="1"/>
</dbReference>
<evidence type="ECO:0000256" key="3">
    <source>
        <dbReference type="ARBA" id="ARBA00022517"/>
    </source>
</evidence>
<evidence type="ECO:0000256" key="2">
    <source>
        <dbReference type="ARBA" id="ARBA00007336"/>
    </source>
</evidence>
<feature type="compositionally biased region" description="Gly residues" evidence="6">
    <location>
        <begin position="262"/>
        <end position="275"/>
    </location>
</feature>
<feature type="compositionally biased region" description="Basic and acidic residues" evidence="6">
    <location>
        <begin position="211"/>
        <end position="227"/>
    </location>
</feature>
<feature type="region of interest" description="Disordered" evidence="6">
    <location>
        <begin position="1"/>
        <end position="35"/>
    </location>
</feature>
<evidence type="ECO:0000256" key="5">
    <source>
        <dbReference type="ARBA" id="ARBA00023242"/>
    </source>
</evidence>
<feature type="compositionally biased region" description="Acidic residues" evidence="6">
    <location>
        <begin position="1"/>
        <end position="12"/>
    </location>
</feature>
<dbReference type="InterPro" id="IPR008610">
    <property type="entry name" value="Ebp2"/>
</dbReference>
<dbReference type="GeneID" id="17038071"/>
<keyword evidence="5" id="KW-0539">Nucleus</keyword>
<keyword evidence="3" id="KW-0690">Ribosome biogenesis</keyword>
<gene>
    <name evidence="7" type="ORF">COCSUDRAFT_30743</name>
</gene>
<comment type="subcellular location">
    <subcellularLocation>
        <location evidence="1">Nucleus</location>
        <location evidence="1">Nucleolus</location>
    </subcellularLocation>
</comment>
<dbReference type="STRING" id="574566.I0YNX6"/>
<dbReference type="AlphaFoldDB" id="I0YNX6"/>
<keyword evidence="8" id="KW-1185">Reference proteome</keyword>
<dbReference type="GO" id="GO:0005730">
    <property type="term" value="C:nucleolus"/>
    <property type="evidence" value="ECO:0007669"/>
    <property type="project" value="UniProtKB-SubCell"/>
</dbReference>
<feature type="compositionally biased region" description="Basic and acidic residues" evidence="6">
    <location>
        <begin position="177"/>
        <end position="192"/>
    </location>
</feature>
<dbReference type="GO" id="GO:0030687">
    <property type="term" value="C:preribosome, large subunit precursor"/>
    <property type="evidence" value="ECO:0007669"/>
    <property type="project" value="TreeGrafter"/>
</dbReference>
<evidence type="ECO:0000256" key="4">
    <source>
        <dbReference type="ARBA" id="ARBA00023054"/>
    </source>
</evidence>
<protein>
    <submittedName>
        <fullName evidence="7">Eukaryotic rRNA processing</fullName>
    </submittedName>
</protein>
<dbReference type="RefSeq" id="XP_005644639.1">
    <property type="nucleotide sequence ID" value="XM_005644582.1"/>
</dbReference>
<dbReference type="GO" id="GO:0034399">
    <property type="term" value="C:nuclear periphery"/>
    <property type="evidence" value="ECO:0007669"/>
    <property type="project" value="TreeGrafter"/>
</dbReference>
<accession>I0YNX6</accession>
<dbReference type="EMBL" id="AGSI01000016">
    <property type="protein sequence ID" value="EIE20095.1"/>
    <property type="molecule type" value="Genomic_DNA"/>
</dbReference>
<dbReference type="GO" id="GO:0006364">
    <property type="term" value="P:rRNA processing"/>
    <property type="evidence" value="ECO:0007669"/>
    <property type="project" value="TreeGrafter"/>
</dbReference>
<dbReference type="Proteomes" id="UP000007264">
    <property type="component" value="Unassembled WGS sequence"/>
</dbReference>
<evidence type="ECO:0000313" key="8">
    <source>
        <dbReference type="Proteomes" id="UP000007264"/>
    </source>
</evidence>
<dbReference type="OrthoDB" id="443772at2759"/>
<sequence>MEKDGDEDEEGNSAEQRVARSSDAGARPPIYNAEGMHEKLEDICWPSEAAWDESLVITGEDSTQVEDVDDDLARELAFYNQALAAARGAVGKLEAAGTKWLRPPDYYAEMVKSDEHMARVKAQLMHEQGEIEGAQDRRKQREAKKYSKQVQAERIKEKAQTKKASISSISRLRKQRARDGFAGELDMEKELARGPGGKTPMSPGQRIRPVHAGERKVSKKREAKDTKFGFGGRKRLGKQNDASSAADMGGFRQGNFDDGVGRGRGGGRGDGGVRQGGVKKNAGGNRPGKARRQAGNRGR</sequence>
<comment type="caution">
    <text evidence="7">The sequence shown here is derived from an EMBL/GenBank/DDBJ whole genome shotgun (WGS) entry which is preliminary data.</text>
</comment>
<keyword evidence="4" id="KW-0175">Coiled coil</keyword>
<reference evidence="7 8" key="1">
    <citation type="journal article" date="2012" name="Genome Biol.">
        <title>The genome of the polar eukaryotic microalga coccomyxa subellipsoidea reveals traits of cold adaptation.</title>
        <authorList>
            <person name="Blanc G."/>
            <person name="Agarkova I."/>
            <person name="Grimwood J."/>
            <person name="Kuo A."/>
            <person name="Brueggeman A."/>
            <person name="Dunigan D."/>
            <person name="Gurnon J."/>
            <person name="Ladunga I."/>
            <person name="Lindquist E."/>
            <person name="Lucas S."/>
            <person name="Pangilinan J."/>
            <person name="Proschold T."/>
            <person name="Salamov A."/>
            <person name="Schmutz J."/>
            <person name="Weeks D."/>
            <person name="Yamada T."/>
            <person name="Claverie J.M."/>
            <person name="Grigoriev I."/>
            <person name="Van Etten J."/>
            <person name="Lomsadze A."/>
            <person name="Borodovsky M."/>
        </authorList>
    </citation>
    <scope>NUCLEOTIDE SEQUENCE [LARGE SCALE GENOMIC DNA]</scope>
    <source>
        <strain evidence="7 8">C-169</strain>
    </source>
</reference>
<organism evidence="7 8">
    <name type="scientific">Coccomyxa subellipsoidea (strain C-169)</name>
    <name type="common">Green microalga</name>
    <dbReference type="NCBI Taxonomy" id="574566"/>
    <lineage>
        <taxon>Eukaryota</taxon>
        <taxon>Viridiplantae</taxon>
        <taxon>Chlorophyta</taxon>
        <taxon>core chlorophytes</taxon>
        <taxon>Trebouxiophyceae</taxon>
        <taxon>Trebouxiophyceae incertae sedis</taxon>
        <taxon>Coccomyxaceae</taxon>
        <taxon>Coccomyxa</taxon>
        <taxon>Coccomyxa subellipsoidea</taxon>
    </lineage>
</organism>
<evidence type="ECO:0000313" key="7">
    <source>
        <dbReference type="EMBL" id="EIE20095.1"/>
    </source>
</evidence>
<evidence type="ECO:0000256" key="6">
    <source>
        <dbReference type="SAM" id="MobiDB-lite"/>
    </source>
</evidence>
<dbReference type="PANTHER" id="PTHR13028:SF0">
    <property type="entry name" value="RRNA-PROCESSING PROTEIN EBP2-RELATED"/>
    <property type="match status" value="1"/>
</dbReference>
<name>I0YNX6_COCSC</name>
<evidence type="ECO:0000256" key="1">
    <source>
        <dbReference type="ARBA" id="ARBA00004604"/>
    </source>
</evidence>
<dbReference type="KEGG" id="csl:COCSUDRAFT_30743"/>
<feature type="compositionally biased region" description="Basic and acidic residues" evidence="6">
    <location>
        <begin position="134"/>
        <end position="160"/>
    </location>
</feature>